<accession>A0AAQ4FHD6</accession>
<dbReference type="EMBL" id="JARKHS020002638">
    <property type="protein sequence ID" value="KAK8786570.1"/>
    <property type="molecule type" value="Genomic_DNA"/>
</dbReference>
<comment type="caution">
    <text evidence="1">The sequence shown here is derived from an EMBL/GenBank/DDBJ whole genome shotgun (WGS) entry which is preliminary data.</text>
</comment>
<evidence type="ECO:0000313" key="2">
    <source>
        <dbReference type="Proteomes" id="UP001321473"/>
    </source>
</evidence>
<protein>
    <submittedName>
        <fullName evidence="1">Uncharacterized protein</fullName>
    </submittedName>
</protein>
<name>A0AAQ4FHD6_AMBAM</name>
<feature type="non-terminal residue" evidence="1">
    <location>
        <position position="1"/>
    </location>
</feature>
<proteinExistence type="predicted"/>
<gene>
    <name evidence="1" type="ORF">V5799_023654</name>
</gene>
<reference evidence="1 2" key="1">
    <citation type="journal article" date="2023" name="Arcadia Sci">
        <title>De novo assembly of a long-read Amblyomma americanum tick genome.</title>
        <authorList>
            <person name="Chou S."/>
            <person name="Poskanzer K.E."/>
            <person name="Rollins M."/>
            <person name="Thuy-Boun P.S."/>
        </authorList>
    </citation>
    <scope>NUCLEOTIDE SEQUENCE [LARGE SCALE GENOMIC DNA]</scope>
    <source>
        <strain evidence="1">F_SG_1</strain>
        <tissue evidence="1">Salivary glands</tissue>
    </source>
</reference>
<dbReference type="Proteomes" id="UP001321473">
    <property type="component" value="Unassembled WGS sequence"/>
</dbReference>
<sequence>TAKRQTPNNEFFIQHFRACNGCGRNAKDPYVGCLGTCDPDEPFKGCSQGCLCYDGGTYPDGRPWGGICYEAPEGDVEIYEYTTGERAAAAAGLALQSATALSGARRISFSGKTARKVASKALSSIKVRMPKIRIRIPRVKLSRG</sequence>
<dbReference type="AlphaFoldDB" id="A0AAQ4FHD6"/>
<evidence type="ECO:0000313" key="1">
    <source>
        <dbReference type="EMBL" id="KAK8786570.1"/>
    </source>
</evidence>
<organism evidence="1 2">
    <name type="scientific">Amblyomma americanum</name>
    <name type="common">Lone star tick</name>
    <dbReference type="NCBI Taxonomy" id="6943"/>
    <lineage>
        <taxon>Eukaryota</taxon>
        <taxon>Metazoa</taxon>
        <taxon>Ecdysozoa</taxon>
        <taxon>Arthropoda</taxon>
        <taxon>Chelicerata</taxon>
        <taxon>Arachnida</taxon>
        <taxon>Acari</taxon>
        <taxon>Parasitiformes</taxon>
        <taxon>Ixodida</taxon>
        <taxon>Ixodoidea</taxon>
        <taxon>Ixodidae</taxon>
        <taxon>Amblyomminae</taxon>
        <taxon>Amblyomma</taxon>
    </lineage>
</organism>
<keyword evidence="2" id="KW-1185">Reference proteome</keyword>